<comment type="caution">
    <text evidence="2">The sequence shown here is derived from an EMBL/GenBank/DDBJ whole genome shotgun (WGS) entry which is preliminary data.</text>
</comment>
<evidence type="ECO:0000313" key="2">
    <source>
        <dbReference type="EMBL" id="KVP90475.1"/>
    </source>
</evidence>
<gene>
    <name evidence="2" type="ORF">WJ96_18640</name>
</gene>
<dbReference type="InterPro" id="IPR027417">
    <property type="entry name" value="P-loop_NTPase"/>
</dbReference>
<dbReference type="EMBL" id="LPBJ01000092">
    <property type="protein sequence ID" value="KVP90475.1"/>
    <property type="molecule type" value="Genomic_DNA"/>
</dbReference>
<accession>A0AAW3MS22</accession>
<keyword evidence="3" id="KW-1185">Reference proteome</keyword>
<dbReference type="CDD" id="cd00267">
    <property type="entry name" value="ABC_ATPase"/>
    <property type="match status" value="1"/>
</dbReference>
<dbReference type="Proteomes" id="UP000056453">
    <property type="component" value="Unassembled WGS sequence"/>
</dbReference>
<dbReference type="InterPro" id="IPR038727">
    <property type="entry name" value="NadR/Ttd14_AAA_dom"/>
</dbReference>
<proteinExistence type="predicted"/>
<sequence length="197" mass="21774">MSERARVGGGADDGAGEAARRFFVVTGGPGSGKSTLIDALERAGFARSQEAGRGVIQDQVAVDGPALPWRDRSAFAELMLGWEMRSHHLARQARGPVFFDRGVPDVIGYLCLSGLAVPAHAEAAARRFRYHRRVFIAPPWPDIYTQDAERRQDFAEAVRTYDAMVECYASYGYRLIELPRASVKARVRFVLDALDET</sequence>
<dbReference type="Gene3D" id="3.40.50.300">
    <property type="entry name" value="P-loop containing nucleotide triphosphate hydrolases"/>
    <property type="match status" value="1"/>
</dbReference>
<reference evidence="2 3" key="1">
    <citation type="submission" date="2015-11" db="EMBL/GenBank/DDBJ databases">
        <title>Expanding the genomic diversity of Burkholderia species for the development of highly accurate diagnostics.</title>
        <authorList>
            <person name="Sahl J."/>
            <person name="Keim P."/>
            <person name="Wagner D."/>
        </authorList>
    </citation>
    <scope>NUCLEOTIDE SEQUENCE [LARGE SCALE GENOMIC DNA]</scope>
    <source>
        <strain evidence="2 3">MSMB1808WGS</strain>
    </source>
</reference>
<feature type="domain" description="NadR/Ttd14 AAA" evidence="1">
    <location>
        <begin position="23"/>
        <end position="186"/>
    </location>
</feature>
<dbReference type="AlphaFoldDB" id="A0AAW3MS22"/>
<dbReference type="RefSeq" id="WP_059956360.1">
    <property type="nucleotide sequence ID" value="NZ_LPBJ01000092.1"/>
</dbReference>
<dbReference type="Pfam" id="PF13521">
    <property type="entry name" value="AAA_28"/>
    <property type="match status" value="1"/>
</dbReference>
<evidence type="ECO:0000313" key="3">
    <source>
        <dbReference type="Proteomes" id="UP000056453"/>
    </source>
</evidence>
<protein>
    <submittedName>
        <fullName evidence="2">ATPase</fullName>
    </submittedName>
</protein>
<name>A0AAW3MS22_9BURK</name>
<evidence type="ECO:0000259" key="1">
    <source>
        <dbReference type="Pfam" id="PF13521"/>
    </source>
</evidence>
<organism evidence="2 3">
    <name type="scientific">Burkholderia ubonensis</name>
    <dbReference type="NCBI Taxonomy" id="101571"/>
    <lineage>
        <taxon>Bacteria</taxon>
        <taxon>Pseudomonadati</taxon>
        <taxon>Pseudomonadota</taxon>
        <taxon>Betaproteobacteria</taxon>
        <taxon>Burkholderiales</taxon>
        <taxon>Burkholderiaceae</taxon>
        <taxon>Burkholderia</taxon>
        <taxon>Burkholderia cepacia complex</taxon>
    </lineage>
</organism>
<dbReference type="SUPFAM" id="SSF52540">
    <property type="entry name" value="P-loop containing nucleoside triphosphate hydrolases"/>
    <property type="match status" value="1"/>
</dbReference>